<dbReference type="GO" id="GO:0016407">
    <property type="term" value="F:acetyltransferase activity"/>
    <property type="evidence" value="ECO:0007669"/>
    <property type="project" value="InterPro"/>
</dbReference>
<feature type="region of interest" description="Disordered" evidence="2">
    <location>
        <begin position="1"/>
        <end position="22"/>
    </location>
</feature>
<dbReference type="InterPro" id="IPR002931">
    <property type="entry name" value="Transglutaminase-like"/>
</dbReference>
<evidence type="ECO:0000313" key="4">
    <source>
        <dbReference type="EMBL" id="KAK5706271.1"/>
    </source>
</evidence>
<dbReference type="InterPro" id="IPR001447">
    <property type="entry name" value="Arylamine_N-AcTrfase"/>
</dbReference>
<proteinExistence type="inferred from homology"/>
<comment type="similarity">
    <text evidence="1">Belongs to the arylamine N-acetyltransferase family.</text>
</comment>
<organism evidence="4 5">
    <name type="scientific">Elasticomyces elasticus</name>
    <dbReference type="NCBI Taxonomy" id="574655"/>
    <lineage>
        <taxon>Eukaryota</taxon>
        <taxon>Fungi</taxon>
        <taxon>Dikarya</taxon>
        <taxon>Ascomycota</taxon>
        <taxon>Pezizomycotina</taxon>
        <taxon>Dothideomycetes</taxon>
        <taxon>Dothideomycetidae</taxon>
        <taxon>Mycosphaerellales</taxon>
        <taxon>Teratosphaeriaceae</taxon>
        <taxon>Elasticomyces</taxon>
    </lineage>
</organism>
<dbReference type="Gene3D" id="3.30.2140.20">
    <property type="match status" value="1"/>
</dbReference>
<dbReference type="SUPFAM" id="SSF54001">
    <property type="entry name" value="Cysteine proteinases"/>
    <property type="match status" value="1"/>
</dbReference>
<dbReference type="EMBL" id="JAVRQU010000002">
    <property type="protein sequence ID" value="KAK5706271.1"/>
    <property type="molecule type" value="Genomic_DNA"/>
</dbReference>
<dbReference type="InterPro" id="IPR053710">
    <property type="entry name" value="Arylamine_NAT_domain_sf"/>
</dbReference>
<dbReference type="AlphaFoldDB" id="A0AAN8A4Z7"/>
<dbReference type="Pfam" id="PF00797">
    <property type="entry name" value="Acetyltransf_2"/>
    <property type="match status" value="1"/>
</dbReference>
<dbReference type="SMART" id="SM00460">
    <property type="entry name" value="TGc"/>
    <property type="match status" value="1"/>
</dbReference>
<protein>
    <recommendedName>
        <fullName evidence="3">Transglutaminase-like domain-containing protein</fullName>
    </recommendedName>
</protein>
<accession>A0AAN8A4Z7</accession>
<evidence type="ECO:0000259" key="3">
    <source>
        <dbReference type="SMART" id="SM00460"/>
    </source>
</evidence>
<gene>
    <name evidence="4" type="ORF">LTR97_001258</name>
</gene>
<comment type="caution">
    <text evidence="4">The sequence shown here is derived from an EMBL/GenBank/DDBJ whole genome shotgun (WGS) entry which is preliminary data.</text>
</comment>
<evidence type="ECO:0000313" key="5">
    <source>
        <dbReference type="Proteomes" id="UP001310594"/>
    </source>
</evidence>
<name>A0AAN8A4Z7_9PEZI</name>
<dbReference type="PANTHER" id="PTHR11786:SF0">
    <property type="entry name" value="ARYLAMINE N-ACETYLTRANSFERASE 4-RELATED"/>
    <property type="match status" value="1"/>
</dbReference>
<feature type="domain" description="Transglutaminase-like" evidence="3">
    <location>
        <begin position="105"/>
        <end position="179"/>
    </location>
</feature>
<dbReference type="Proteomes" id="UP001310594">
    <property type="component" value="Unassembled WGS sequence"/>
</dbReference>
<evidence type="ECO:0000256" key="2">
    <source>
        <dbReference type="SAM" id="MobiDB-lite"/>
    </source>
</evidence>
<reference evidence="4" key="1">
    <citation type="submission" date="2023-08" db="EMBL/GenBank/DDBJ databases">
        <title>Black Yeasts Isolated from many extreme environments.</title>
        <authorList>
            <person name="Coleine C."/>
            <person name="Stajich J.E."/>
            <person name="Selbmann L."/>
        </authorList>
    </citation>
    <scope>NUCLEOTIDE SEQUENCE</scope>
    <source>
        <strain evidence="4">CCFEE 5810</strain>
    </source>
</reference>
<sequence length="361" mass="41412">MAHATPALKQTQMTIDPNERPKYSKDQLQNYFKRIKLPQKYLNSPVHFDENLAPTKDHGLPLLQALVRYHVCNVPFENLEIHYSAHKTISLNMDDLYVKFAERGLRYGRGGRCMENNGFFGTVLRSLGYEVRNCAGRVSRMMSPDAETREKQGNTYDGFNHMLNLVRIEGQWWVVDVGNGPMGPNIPYPLQDGYECESIAPRRIRLQWRSIPEHAAAKDEDAQKLWCYDACFQPKGTSSGSKLVSEGEWVPVYCFTETEFLPQDYEMMSYFTSNNPKSFFTSMVLCIKMEMDEAEEKIVGDVTLGGDKVRRTIGPNVGGKKEVLREVRTEKERVDALKEFLGVELTQEESENIRPQTRLQS</sequence>
<dbReference type="PANTHER" id="PTHR11786">
    <property type="entry name" value="N-HYDROXYARYLAMINE O-ACETYLTRANSFERASE"/>
    <property type="match status" value="1"/>
</dbReference>
<evidence type="ECO:0000256" key="1">
    <source>
        <dbReference type="ARBA" id="ARBA00006547"/>
    </source>
</evidence>
<dbReference type="InterPro" id="IPR038765">
    <property type="entry name" value="Papain-like_cys_pep_sf"/>
</dbReference>